<accession>A0A9N8F3F5</accession>
<dbReference type="Proteomes" id="UP001153069">
    <property type="component" value="Unassembled WGS sequence"/>
</dbReference>
<dbReference type="EMBL" id="CAICTM010002698">
    <property type="protein sequence ID" value="CAB9529994.1"/>
    <property type="molecule type" value="Genomic_DNA"/>
</dbReference>
<dbReference type="AlphaFoldDB" id="A0A9N8F3F5"/>
<gene>
    <name evidence="1" type="ORF">SEMRO_2700_G335030.1</name>
</gene>
<protein>
    <submittedName>
        <fullName evidence="1">Uncharacterized protein</fullName>
    </submittedName>
</protein>
<comment type="caution">
    <text evidence="1">The sequence shown here is derived from an EMBL/GenBank/DDBJ whole genome shotgun (WGS) entry which is preliminary data.</text>
</comment>
<reference evidence="1" key="1">
    <citation type="submission" date="2020-06" db="EMBL/GenBank/DDBJ databases">
        <authorList>
            <consortium name="Plant Systems Biology data submission"/>
        </authorList>
    </citation>
    <scope>NUCLEOTIDE SEQUENCE</scope>
    <source>
        <strain evidence="1">D6</strain>
    </source>
</reference>
<sequence>MATGTPTVAQLCGMLARVVDIADQVEDFGAFWDTIDDGTFPWHLLRYLPYSIPSNFSMANAQALSLILEKRPFGFRVKWNLESGEFDNFNQEAFFHLISSVAKSGIHHFQVDQGPPSCTGVIMDGLQKFIQEKWGHRSLNYLDEI</sequence>
<proteinExistence type="predicted"/>
<keyword evidence="2" id="KW-1185">Reference proteome</keyword>
<evidence type="ECO:0000313" key="1">
    <source>
        <dbReference type="EMBL" id="CAB9529994.1"/>
    </source>
</evidence>
<evidence type="ECO:0000313" key="2">
    <source>
        <dbReference type="Proteomes" id="UP001153069"/>
    </source>
</evidence>
<organism evidence="1 2">
    <name type="scientific">Seminavis robusta</name>
    <dbReference type="NCBI Taxonomy" id="568900"/>
    <lineage>
        <taxon>Eukaryota</taxon>
        <taxon>Sar</taxon>
        <taxon>Stramenopiles</taxon>
        <taxon>Ochrophyta</taxon>
        <taxon>Bacillariophyta</taxon>
        <taxon>Bacillariophyceae</taxon>
        <taxon>Bacillariophycidae</taxon>
        <taxon>Naviculales</taxon>
        <taxon>Naviculaceae</taxon>
        <taxon>Seminavis</taxon>
    </lineage>
</organism>
<name>A0A9N8F3F5_9STRA</name>